<keyword evidence="2" id="KW-1185">Reference proteome</keyword>
<organism evidence="1 2">
    <name type="scientific">Roseibium aggregatum</name>
    <dbReference type="NCBI Taxonomy" id="187304"/>
    <lineage>
        <taxon>Bacteria</taxon>
        <taxon>Pseudomonadati</taxon>
        <taxon>Pseudomonadota</taxon>
        <taxon>Alphaproteobacteria</taxon>
        <taxon>Hyphomicrobiales</taxon>
        <taxon>Stappiaceae</taxon>
        <taxon>Roseibium</taxon>
    </lineage>
</organism>
<accession>A0A0M6YCB3</accession>
<evidence type="ECO:0000313" key="2">
    <source>
        <dbReference type="Proteomes" id="UP000048926"/>
    </source>
</evidence>
<evidence type="ECO:0000313" key="1">
    <source>
        <dbReference type="EMBL" id="CTQ47318.1"/>
    </source>
</evidence>
<sequence>MQRDASPDVENYLSGSTLFLIGIRESTKNVILTGVTEQPYLERMSLLQRAGLVDPRASCVFAIENYPYPLLLEKEINQELSELPFNRSVFNGDVMFSIRHIDPLLVLDWLRFDGDLTMLVAHVVRDQRVTAKREGRWLEEFDERIIYHSRDGDGKAMQIKPFGGKTAA</sequence>
<dbReference type="Proteomes" id="UP000048926">
    <property type="component" value="Unassembled WGS sequence"/>
</dbReference>
<reference evidence="2" key="1">
    <citation type="submission" date="2015-07" db="EMBL/GenBank/DDBJ databases">
        <authorList>
            <person name="Rodrigo-Torres Lidia"/>
            <person name="Arahal R.David."/>
        </authorList>
    </citation>
    <scope>NUCLEOTIDE SEQUENCE [LARGE SCALE GENOMIC DNA]</scope>
    <source>
        <strain evidence="2">CECT 4801</strain>
    </source>
</reference>
<gene>
    <name evidence="1" type="ORF">LAL4801_05780</name>
</gene>
<proteinExistence type="predicted"/>
<dbReference type="EMBL" id="CXST01000006">
    <property type="protein sequence ID" value="CTQ47318.1"/>
    <property type="molecule type" value="Genomic_DNA"/>
</dbReference>
<dbReference type="RefSeq" id="WP_055661359.1">
    <property type="nucleotide sequence ID" value="NZ_CXST01000006.1"/>
</dbReference>
<dbReference type="AlphaFoldDB" id="A0A0M6YCB3"/>
<protein>
    <submittedName>
        <fullName evidence="1">Uncharacterized protein</fullName>
    </submittedName>
</protein>
<name>A0A0M6YCB3_9HYPH</name>